<dbReference type="PANTHER" id="PTHR34293">
    <property type="entry name" value="HTH-TYPE TRANSCRIPTIONAL REGULATOR TRMBL2"/>
    <property type="match status" value="1"/>
</dbReference>
<dbReference type="SUPFAM" id="SSF46785">
    <property type="entry name" value="Winged helix' DNA-binding domain"/>
    <property type="match status" value="1"/>
</dbReference>
<comment type="caution">
    <text evidence="2">The sequence shown here is derived from an EMBL/GenBank/DDBJ whole genome shotgun (WGS) entry which is preliminary data.</text>
</comment>
<dbReference type="AlphaFoldDB" id="A0A1F6D9M9"/>
<dbReference type="InterPro" id="IPR036390">
    <property type="entry name" value="WH_DNA-bd_sf"/>
</dbReference>
<proteinExistence type="predicted"/>
<dbReference type="Pfam" id="PF01978">
    <property type="entry name" value="TrmB"/>
    <property type="match status" value="1"/>
</dbReference>
<dbReference type="CDD" id="cd00090">
    <property type="entry name" value="HTH_ARSR"/>
    <property type="match status" value="1"/>
</dbReference>
<gene>
    <name evidence="2" type="ORF">A2853_01205</name>
</gene>
<dbReference type="Proteomes" id="UP000177958">
    <property type="component" value="Unassembled WGS sequence"/>
</dbReference>
<name>A0A1F6D9M9_9BACT</name>
<protein>
    <recommendedName>
        <fullName evidence="1">Transcription regulator TrmB N-terminal domain-containing protein</fullName>
    </recommendedName>
</protein>
<dbReference type="InterPro" id="IPR036388">
    <property type="entry name" value="WH-like_DNA-bd_sf"/>
</dbReference>
<dbReference type="EMBL" id="MFKX01000006">
    <property type="protein sequence ID" value="OGG58116.1"/>
    <property type="molecule type" value="Genomic_DNA"/>
</dbReference>
<evidence type="ECO:0000259" key="1">
    <source>
        <dbReference type="Pfam" id="PF01978"/>
    </source>
</evidence>
<dbReference type="InterPro" id="IPR011991">
    <property type="entry name" value="ArsR-like_HTH"/>
</dbReference>
<organism evidence="2 3">
    <name type="scientific">Candidatus Kaiserbacteria bacterium RIFCSPHIGHO2_01_FULL_55_17</name>
    <dbReference type="NCBI Taxonomy" id="1798484"/>
    <lineage>
        <taxon>Bacteria</taxon>
        <taxon>Candidatus Kaiseribacteriota</taxon>
    </lineage>
</organism>
<dbReference type="InterPro" id="IPR051797">
    <property type="entry name" value="TrmB-like"/>
</dbReference>
<sequence>MDSIRHKLEEVGLSEKAAGIYLALLQLGSGTVQDIASRASVVRTTCYPLLEELQKRGLVSTTRSGKKTVYVVEHPDQLVGNIEKTASLARAIVPTLAHVLAGNSKRPKIEIYEGISGVWRAYEDVIRGEGYEVKAFVPADEAVAIAGDRKVKEYIRKRVKKDISMRAIMQKTPLIEKEYTKYNKGDLRESRFIDAKRFPMPVEIDLYPEHSIAITSFRDGIGLIIRSKPIHTALNSIFELLWISSKRI</sequence>
<reference evidence="2 3" key="1">
    <citation type="journal article" date="2016" name="Nat. Commun.">
        <title>Thousands of microbial genomes shed light on interconnected biogeochemical processes in an aquifer system.</title>
        <authorList>
            <person name="Anantharaman K."/>
            <person name="Brown C.T."/>
            <person name="Hug L.A."/>
            <person name="Sharon I."/>
            <person name="Castelle C.J."/>
            <person name="Probst A.J."/>
            <person name="Thomas B.C."/>
            <person name="Singh A."/>
            <person name="Wilkins M.J."/>
            <person name="Karaoz U."/>
            <person name="Brodie E.L."/>
            <person name="Williams K.H."/>
            <person name="Hubbard S.S."/>
            <person name="Banfield J.F."/>
        </authorList>
    </citation>
    <scope>NUCLEOTIDE SEQUENCE [LARGE SCALE GENOMIC DNA]</scope>
</reference>
<dbReference type="InterPro" id="IPR002831">
    <property type="entry name" value="Tscrpt_reg_TrmB_N"/>
</dbReference>
<evidence type="ECO:0000313" key="2">
    <source>
        <dbReference type="EMBL" id="OGG58116.1"/>
    </source>
</evidence>
<dbReference type="Gene3D" id="1.10.10.10">
    <property type="entry name" value="Winged helix-like DNA-binding domain superfamily/Winged helix DNA-binding domain"/>
    <property type="match status" value="1"/>
</dbReference>
<feature type="domain" description="Transcription regulator TrmB N-terminal" evidence="1">
    <location>
        <begin position="8"/>
        <end position="73"/>
    </location>
</feature>
<accession>A0A1F6D9M9</accession>
<evidence type="ECO:0000313" key="3">
    <source>
        <dbReference type="Proteomes" id="UP000177958"/>
    </source>
</evidence>
<dbReference type="PANTHER" id="PTHR34293:SF1">
    <property type="entry name" value="HTH-TYPE TRANSCRIPTIONAL REGULATOR TRMBL2"/>
    <property type="match status" value="1"/>
</dbReference>